<reference evidence="1 2" key="1">
    <citation type="submission" date="2023-03" db="EMBL/GenBank/DDBJ databases">
        <title>Genome insight into feeding habits of ladybird beetles.</title>
        <authorList>
            <person name="Li H.-S."/>
            <person name="Huang Y.-H."/>
            <person name="Pang H."/>
        </authorList>
    </citation>
    <scope>NUCLEOTIDE SEQUENCE [LARGE SCALE GENOMIC DNA]</scope>
    <source>
        <strain evidence="1">SYSU_2023b</strain>
        <tissue evidence="1">Whole body</tissue>
    </source>
</reference>
<proteinExistence type="predicted"/>
<dbReference type="AlphaFoldDB" id="A0AAW1V2D8"/>
<dbReference type="Proteomes" id="UP001431783">
    <property type="component" value="Unassembled WGS sequence"/>
</dbReference>
<name>A0AAW1V2D8_9CUCU</name>
<dbReference type="EMBL" id="JARQZJ010000117">
    <property type="protein sequence ID" value="KAK9887640.1"/>
    <property type="molecule type" value="Genomic_DNA"/>
</dbReference>
<protein>
    <submittedName>
        <fullName evidence="1">Uncharacterized protein</fullName>
    </submittedName>
</protein>
<evidence type="ECO:0000313" key="2">
    <source>
        <dbReference type="Proteomes" id="UP001431783"/>
    </source>
</evidence>
<evidence type="ECO:0000313" key="1">
    <source>
        <dbReference type="EMBL" id="KAK9887640.1"/>
    </source>
</evidence>
<accession>A0AAW1V2D8</accession>
<comment type="caution">
    <text evidence="1">The sequence shown here is derived from an EMBL/GenBank/DDBJ whole genome shotgun (WGS) entry which is preliminary data.</text>
</comment>
<gene>
    <name evidence="1" type="ORF">WA026_023660</name>
</gene>
<organism evidence="1 2">
    <name type="scientific">Henosepilachna vigintioctopunctata</name>
    <dbReference type="NCBI Taxonomy" id="420089"/>
    <lineage>
        <taxon>Eukaryota</taxon>
        <taxon>Metazoa</taxon>
        <taxon>Ecdysozoa</taxon>
        <taxon>Arthropoda</taxon>
        <taxon>Hexapoda</taxon>
        <taxon>Insecta</taxon>
        <taxon>Pterygota</taxon>
        <taxon>Neoptera</taxon>
        <taxon>Endopterygota</taxon>
        <taxon>Coleoptera</taxon>
        <taxon>Polyphaga</taxon>
        <taxon>Cucujiformia</taxon>
        <taxon>Coccinelloidea</taxon>
        <taxon>Coccinellidae</taxon>
        <taxon>Epilachninae</taxon>
        <taxon>Epilachnini</taxon>
        <taxon>Henosepilachna</taxon>
    </lineage>
</organism>
<keyword evidence="2" id="KW-1185">Reference proteome</keyword>
<sequence>MSDIFEHVQCPYAKTYGIIRFIVIHIINLNPKENIRLGDELLFSLFKKLIENKGAPRVWPRSIRRQDINLPPWRGTMKLCELTQPENIRDAVICHPRYRWISQRNRERLLWPQAVPSNPFRVFINPGQNVYCRYIKWGE</sequence>